<name>A0A2M6WMN9_9BACT</name>
<dbReference type="AlphaFoldDB" id="A0A2M6WMN9"/>
<dbReference type="Proteomes" id="UP000229335">
    <property type="component" value="Unassembled WGS sequence"/>
</dbReference>
<protein>
    <recommendedName>
        <fullName evidence="3">Xylose isomerase-like TIM barrel domain-containing protein</fullName>
    </recommendedName>
</protein>
<evidence type="ECO:0000313" key="1">
    <source>
        <dbReference type="EMBL" id="PIT94047.1"/>
    </source>
</evidence>
<sequence>MIAIGPSTGWLYAKGINLTNQQEIIMQAAGADGFEVCMYGWGKNDERIISLRQENFNKKNFCYRSLHLPDVNDEEIERKIAITQEFTTLIGAVAALTHPLKVKGEYPLNAYERMIVNNIPLAVENMDKQKDSGYDLRELMRLTHFGLNFVLDVQHAYEHDSDMKYALDLFNSLRNKLVHFHVSGETESNNHSLLHKARNAKKIIDFLGTVLSIKKVPLILEGEYRNADELKQEIKFLRKELVLV</sequence>
<dbReference type="SUPFAM" id="SSF51658">
    <property type="entry name" value="Xylose isomerase-like"/>
    <property type="match status" value="1"/>
</dbReference>
<dbReference type="Gene3D" id="3.20.20.150">
    <property type="entry name" value="Divalent-metal-dependent TIM barrel enzymes"/>
    <property type="match status" value="1"/>
</dbReference>
<reference evidence="2" key="1">
    <citation type="submission" date="2017-09" db="EMBL/GenBank/DDBJ databases">
        <title>Depth-based differentiation of microbial function through sediment-hosted aquifers and enrichment of novel symbionts in the deep terrestrial subsurface.</title>
        <authorList>
            <person name="Probst A.J."/>
            <person name="Ladd B."/>
            <person name="Jarett J.K."/>
            <person name="Geller-Mcgrath D.E."/>
            <person name="Sieber C.M.K."/>
            <person name="Emerson J.B."/>
            <person name="Anantharaman K."/>
            <person name="Thomas B.C."/>
            <person name="Malmstrom R."/>
            <person name="Stieglmeier M."/>
            <person name="Klingl A."/>
            <person name="Woyke T."/>
            <person name="Ryan C.M."/>
            <person name="Banfield J.F."/>
        </authorList>
    </citation>
    <scope>NUCLEOTIDE SEQUENCE [LARGE SCALE GENOMIC DNA]</scope>
</reference>
<comment type="caution">
    <text evidence="1">The sequence shown here is derived from an EMBL/GenBank/DDBJ whole genome shotgun (WGS) entry which is preliminary data.</text>
</comment>
<gene>
    <name evidence="1" type="ORF">COU00_01120</name>
</gene>
<evidence type="ECO:0008006" key="3">
    <source>
        <dbReference type="Google" id="ProtNLM"/>
    </source>
</evidence>
<accession>A0A2M6WMN9</accession>
<evidence type="ECO:0000313" key="2">
    <source>
        <dbReference type="Proteomes" id="UP000229335"/>
    </source>
</evidence>
<dbReference type="InterPro" id="IPR036237">
    <property type="entry name" value="Xyl_isomerase-like_sf"/>
</dbReference>
<proteinExistence type="predicted"/>
<organism evidence="1 2">
    <name type="scientific">Candidatus Falkowbacteria bacterium CG10_big_fil_rev_8_21_14_0_10_43_11</name>
    <dbReference type="NCBI Taxonomy" id="1974568"/>
    <lineage>
        <taxon>Bacteria</taxon>
        <taxon>Candidatus Falkowiibacteriota</taxon>
    </lineage>
</organism>
<dbReference type="EMBL" id="PFAS01000014">
    <property type="protein sequence ID" value="PIT94047.1"/>
    <property type="molecule type" value="Genomic_DNA"/>
</dbReference>